<evidence type="ECO:0000313" key="1">
    <source>
        <dbReference type="EMBL" id="KAH9736625.1"/>
    </source>
</evidence>
<dbReference type="Proteomes" id="UP000829398">
    <property type="component" value="Chromosome 6"/>
</dbReference>
<protein>
    <submittedName>
        <fullName evidence="1">Retrovirus-related pol polyprotein from transposon RE1</fullName>
    </submittedName>
</protein>
<proteinExistence type="predicted"/>
<reference evidence="2" key="1">
    <citation type="journal article" date="2023" name="Hortic. Res.">
        <title>A chromosome-level phased genome enabling allele-level studies in sweet orange: a case study on citrus Huanglongbing tolerance.</title>
        <authorList>
            <person name="Wu B."/>
            <person name="Yu Q."/>
            <person name="Deng Z."/>
            <person name="Duan Y."/>
            <person name="Luo F."/>
            <person name="Gmitter F. Jr."/>
        </authorList>
    </citation>
    <scope>NUCLEOTIDE SEQUENCE [LARGE SCALE GENOMIC DNA]</scope>
    <source>
        <strain evidence="2">cv. Valencia</strain>
    </source>
</reference>
<sequence length="1071" mass="118555">MINSNQASASVTFNFIQLVKLDRSNYLVWKAQVRASIIANGLEGFVTGDSICPDRYLNLTEGESSSSAMLISQRQENPEYIVWMKTDKLLQSWMLSSMVDNVLIMVINCESSLELWKRLGQIFMSQSKARFLPLKLQIQSTKKGSLSVSDYFNKMKKIGDSLAIGGNALSSNELIMHLLTGLDDSCESLVTNILTRLEKEELTVEEVYSMLLSHETRLEMSKGKLQNELMHDMTANFAQKGQNHNKNNFGTQKNNNSGGNFGGFTGGYGDNRNNFAGFSPGRDIVCQICFIPGHSAYKCKNKFNQGTTIRVLARVLDLAILDRQHHFKAIWPIKPQASSILSKCQSFKQTMEIYHHGVFPGSTANPMFAGQATSSAPIATYGTVADSAWYLDSGATNHVTQDPGIFVHCSAYFGNDKLHVGNGMGLAIESIGSAVIQTLFTSYLYLNNILLVPAITKNLLSISKLLADNNAFIEFYDYACLSRPRVQGSYCSRGLLEEDFIKLKIFLQSVIVQSFQFLCPVCLTHHSSSSLSSHSISPQVTFTLSESAFPLGGSALQSSPAVDLLSPSSSLSSPEPNTQSQSTPSTLNHHLSPPPQLVQGHPMVTRSKAGIFKPKTTFLTTSSSPSHEPYSISEALADPKWLQAMKLEYQALMDNKTWTLVQPSFPVKIIGSKWVYRIKYNPDGSISRYKARLVDINNAFLNGHLTEEAPRAWFDKLKQVLTAQWGFQNSKSDTSLFFKKVQSHLLLVLVYVDDIIVTGSSSCLIQQVISNLQSTFALKDLGELNYFLGIQVVKNSSGLHLSQSKYIVDLLHKVNLQDCTPCSTPMAAGTSLTKSDSELFDNATLYRSTIGALQYATLTRPKIAFSVNKLGQFLAAPTVNHWQACKRILRYLKGTLHLGLQFYSHGVQNLDCFSDADWASDKDDRRSITGYCVFLGPNLVSWCSKKQAVVSRSSTESEYRALALAASEVLWIKSLLTELGVSLISTPVIWCDNQSAAALTSNPKFHARTKHIELDVHFFREKVANQSLQVSYIPSSDNTADILTKALAHKPFHYLCSKLNLSSPGWGDVKE</sequence>
<gene>
    <name evidence="1" type="ORF">KPL71_018158</name>
</gene>
<dbReference type="EMBL" id="CM039175">
    <property type="protein sequence ID" value="KAH9736625.1"/>
    <property type="molecule type" value="Genomic_DNA"/>
</dbReference>
<evidence type="ECO:0000313" key="2">
    <source>
        <dbReference type="Proteomes" id="UP000829398"/>
    </source>
</evidence>
<accession>A0ACB8JVS3</accession>
<organism evidence="1 2">
    <name type="scientific">Citrus sinensis</name>
    <name type="common">Sweet orange</name>
    <name type="synonym">Citrus aurantium var. sinensis</name>
    <dbReference type="NCBI Taxonomy" id="2711"/>
    <lineage>
        <taxon>Eukaryota</taxon>
        <taxon>Viridiplantae</taxon>
        <taxon>Streptophyta</taxon>
        <taxon>Embryophyta</taxon>
        <taxon>Tracheophyta</taxon>
        <taxon>Spermatophyta</taxon>
        <taxon>Magnoliopsida</taxon>
        <taxon>eudicotyledons</taxon>
        <taxon>Gunneridae</taxon>
        <taxon>Pentapetalae</taxon>
        <taxon>rosids</taxon>
        <taxon>malvids</taxon>
        <taxon>Sapindales</taxon>
        <taxon>Rutaceae</taxon>
        <taxon>Aurantioideae</taxon>
        <taxon>Citrus</taxon>
    </lineage>
</organism>
<name>A0ACB8JVS3_CITSI</name>
<comment type="caution">
    <text evidence="1">The sequence shown here is derived from an EMBL/GenBank/DDBJ whole genome shotgun (WGS) entry which is preliminary data.</text>
</comment>
<keyword evidence="2" id="KW-1185">Reference proteome</keyword>